<gene>
    <name evidence="1" type="ORF">Pas1_07045</name>
</gene>
<sequence>MSANHVVIWVDHREAHVLYFDASLNQMIKADSAHPHLHHKANEIGSGNAPDEHAFFHKVISAVKDVHEILIVGPGSAKNELHKHAVAHDSAIAKKIVGVETVDHPTDGQVLNFAKKYFQKIDQLKGI</sequence>
<protein>
    <submittedName>
        <fullName evidence="1">Translational machinery protein</fullName>
    </submittedName>
</protein>
<dbReference type="AlphaFoldDB" id="A0A2Z4JTQ0"/>
<dbReference type="Gene3D" id="3.30.420.60">
    <property type="entry name" value="eRF1 domain 2"/>
    <property type="match status" value="1"/>
</dbReference>
<dbReference type="SUPFAM" id="SSF53137">
    <property type="entry name" value="Translational machinery components"/>
    <property type="match status" value="1"/>
</dbReference>
<reference evidence="2" key="1">
    <citation type="submission" date="2018-06" db="EMBL/GenBank/DDBJ databases">
        <title>Description of a new Polynucleobacter species.</title>
        <authorList>
            <person name="Hahn M.W."/>
        </authorList>
    </citation>
    <scope>NUCLEOTIDE SEQUENCE [LARGE SCALE GENOMIC DNA]</scope>
    <source>
        <strain evidence="2">MG-25-Pas1-D2</strain>
    </source>
</reference>
<accession>A0A2Z4JTQ0</accession>
<proteinExistence type="predicted"/>
<evidence type="ECO:0000313" key="1">
    <source>
        <dbReference type="EMBL" id="AWW50156.1"/>
    </source>
</evidence>
<dbReference type="InterPro" id="IPR042226">
    <property type="entry name" value="eFR1_2_sf"/>
</dbReference>
<dbReference type="Proteomes" id="UP000248592">
    <property type="component" value="Chromosome"/>
</dbReference>
<dbReference type="EMBL" id="CP030085">
    <property type="protein sequence ID" value="AWW50156.1"/>
    <property type="molecule type" value="Genomic_DNA"/>
</dbReference>
<name>A0A2Z4JTQ0_9BURK</name>
<evidence type="ECO:0000313" key="2">
    <source>
        <dbReference type="Proteomes" id="UP000248592"/>
    </source>
</evidence>
<organism evidence="1 2">
    <name type="scientific">Polynucleobacter paneuropaeus</name>
    <dbReference type="NCBI Taxonomy" id="2527775"/>
    <lineage>
        <taxon>Bacteria</taxon>
        <taxon>Pseudomonadati</taxon>
        <taxon>Pseudomonadota</taxon>
        <taxon>Betaproteobacteria</taxon>
        <taxon>Burkholderiales</taxon>
        <taxon>Burkholderiaceae</taxon>
        <taxon>Polynucleobacter</taxon>
    </lineage>
</organism>
<dbReference type="RefSeq" id="WP_112294870.1">
    <property type="nucleotide sequence ID" value="NZ_CBCSBS010000001.1"/>
</dbReference>